<evidence type="ECO:0000256" key="1">
    <source>
        <dbReference type="ARBA" id="ARBA00022676"/>
    </source>
</evidence>
<proteinExistence type="predicted"/>
<dbReference type="Pfam" id="PF01531">
    <property type="entry name" value="Glyco_transf_11"/>
    <property type="match status" value="1"/>
</dbReference>
<keyword evidence="4" id="KW-1185">Reference proteome</keyword>
<protein>
    <submittedName>
        <fullName evidence="3">Alpha-1,2-fucosyltransferase</fullName>
    </submittedName>
</protein>
<organism evidence="3 4">
    <name type="scientific">Chitinophaga pollutisoli</name>
    <dbReference type="NCBI Taxonomy" id="3133966"/>
    <lineage>
        <taxon>Bacteria</taxon>
        <taxon>Pseudomonadati</taxon>
        <taxon>Bacteroidota</taxon>
        <taxon>Chitinophagia</taxon>
        <taxon>Chitinophagales</taxon>
        <taxon>Chitinophagaceae</taxon>
        <taxon>Chitinophaga</taxon>
    </lineage>
</organism>
<dbReference type="RefSeq" id="WP_341835018.1">
    <property type="nucleotide sequence ID" value="NZ_CP149822.1"/>
</dbReference>
<keyword evidence="1" id="KW-0328">Glycosyltransferase</keyword>
<name>A0ABZ2YMD0_9BACT</name>
<evidence type="ECO:0000313" key="4">
    <source>
        <dbReference type="Proteomes" id="UP001485459"/>
    </source>
</evidence>
<evidence type="ECO:0000313" key="3">
    <source>
        <dbReference type="EMBL" id="WZN40084.1"/>
    </source>
</evidence>
<keyword evidence="2" id="KW-0808">Transferase</keyword>
<accession>A0ABZ2YMD0</accession>
<dbReference type="EMBL" id="CP149822">
    <property type="protein sequence ID" value="WZN40084.1"/>
    <property type="molecule type" value="Genomic_DNA"/>
</dbReference>
<dbReference type="Gene3D" id="3.40.50.11350">
    <property type="match status" value="1"/>
</dbReference>
<gene>
    <name evidence="3" type="ORF">WJU16_19120</name>
</gene>
<dbReference type="InterPro" id="IPR002516">
    <property type="entry name" value="Glyco_trans_11"/>
</dbReference>
<evidence type="ECO:0000256" key="2">
    <source>
        <dbReference type="ARBA" id="ARBA00022679"/>
    </source>
</evidence>
<dbReference type="Proteomes" id="UP001485459">
    <property type="component" value="Chromosome"/>
</dbReference>
<reference evidence="4" key="1">
    <citation type="submission" date="2024-03" db="EMBL/GenBank/DDBJ databases">
        <title>Chitinophaga horti sp. nov., isolated from garden soil.</title>
        <authorList>
            <person name="Lee D.S."/>
            <person name="Han D.M."/>
            <person name="Baek J.H."/>
            <person name="Choi D.G."/>
            <person name="Jeon J.H."/>
            <person name="Jeon C.O."/>
        </authorList>
    </citation>
    <scope>NUCLEOTIDE SEQUENCE [LARGE SCALE GENOMIC DNA]</scope>
    <source>
        <strain evidence="4">GPA1</strain>
    </source>
</reference>
<sequence length="264" mass="31184">MITLSRQYGQTSNNFIQHIHIDAFCRANGLKFRNPRMSKYYKTYPNLRTAGYGDSVLGMKIRKALSFKPIYRFDIEHNQEVYDRDLLAKQPMYCEGWFFRSPDEVISRYIPIYKTLFQPGFDTRPLDEKYLQAPNGEVRIAVHIRRGDYKEWLDGMYYFEDDVYIDKIRQLLTLLGKPAKIIIFTNDAQLDLAVYQEAFGDVVVSGNSVAEDHYLMSQCDYILGPFSTFSLWASFIGETKFHHFFRKDEAISLERFRVCRGNWW</sequence>